<evidence type="ECO:0000256" key="1">
    <source>
        <dbReference type="ARBA" id="ARBA00001933"/>
    </source>
</evidence>
<evidence type="ECO:0000256" key="2">
    <source>
        <dbReference type="ARBA" id="ARBA00012224"/>
    </source>
</evidence>
<evidence type="ECO:0000313" key="8">
    <source>
        <dbReference type="Proteomes" id="UP000028640"/>
    </source>
</evidence>
<evidence type="ECO:0000256" key="4">
    <source>
        <dbReference type="ARBA" id="ARBA00023239"/>
    </source>
</evidence>
<feature type="domain" description="Aminotransferase class I/classII large" evidence="6">
    <location>
        <begin position="33"/>
        <end position="386"/>
    </location>
</feature>
<comment type="similarity">
    <text evidence="5">Belongs to the class-II pyridoxal-phosphate-dependent aminotransferase family. MalY/PatB cystathionine beta-lyase subfamily.</text>
</comment>
<evidence type="ECO:0000259" key="6">
    <source>
        <dbReference type="Pfam" id="PF00155"/>
    </source>
</evidence>
<reference evidence="7 8" key="1">
    <citation type="submission" date="2014-05" db="EMBL/GenBank/DDBJ databases">
        <title>ATOL: Assembling a taxonomically balanced genome-scale reconstruction of the evolutionary history of the Enterobacteriaceae.</title>
        <authorList>
            <person name="Plunkett G.III."/>
            <person name="Neeno-Eckwall E.C."/>
            <person name="Glasner J.D."/>
            <person name="Perna N.T."/>
        </authorList>
    </citation>
    <scope>NUCLEOTIDE SEQUENCE [LARGE SCALE GENOMIC DNA]</scope>
    <source>
        <strain evidence="7 8">ATCC 33852</strain>
    </source>
</reference>
<dbReference type="Gene3D" id="3.90.1150.10">
    <property type="entry name" value="Aspartate Aminotransferase, domain 1"/>
    <property type="match status" value="1"/>
</dbReference>
<dbReference type="EMBL" id="JMPJ01000045">
    <property type="protein sequence ID" value="KFC81980.1"/>
    <property type="molecule type" value="Genomic_DNA"/>
</dbReference>
<dbReference type="STRING" id="910964.GEAM_1606"/>
<dbReference type="OrthoDB" id="3224382at2"/>
<dbReference type="SUPFAM" id="SSF53383">
    <property type="entry name" value="PLP-dependent transferases"/>
    <property type="match status" value="1"/>
</dbReference>
<dbReference type="Pfam" id="PF00155">
    <property type="entry name" value="Aminotran_1_2"/>
    <property type="match status" value="1"/>
</dbReference>
<protein>
    <recommendedName>
        <fullName evidence="2">cysteine-S-conjugate beta-lyase</fullName>
        <ecNumber evidence="2">4.4.1.13</ecNumber>
    </recommendedName>
</protein>
<dbReference type="PANTHER" id="PTHR43525:SF1">
    <property type="entry name" value="PROTEIN MALY"/>
    <property type="match status" value="1"/>
</dbReference>
<comment type="cofactor">
    <cofactor evidence="1">
        <name>pyridoxal 5'-phosphate</name>
        <dbReference type="ChEBI" id="CHEBI:597326"/>
    </cofactor>
</comment>
<dbReference type="InterPro" id="IPR015422">
    <property type="entry name" value="PyrdxlP-dep_Trfase_small"/>
</dbReference>
<accession>A0A085GE35</accession>
<evidence type="ECO:0000256" key="5">
    <source>
        <dbReference type="ARBA" id="ARBA00037974"/>
    </source>
</evidence>
<keyword evidence="3" id="KW-0663">Pyridoxal phosphate</keyword>
<dbReference type="PANTHER" id="PTHR43525">
    <property type="entry name" value="PROTEIN MALY"/>
    <property type="match status" value="1"/>
</dbReference>
<dbReference type="AlphaFoldDB" id="A0A085GE35"/>
<name>A0A085GE35_EWIA3</name>
<proteinExistence type="inferred from homology"/>
<sequence>MSTNLFDFSTTIDRHGTWCTQWDYVADRFGSADLLPFTISDMDFATAPCILEALQKRLQHGVLGYSRWQHDDFLGAIEHWYQQRFNSQIDRNMVVYGPSVIYMVAQLIRQWTQPGDGVLTFTPAYDAFFKVIDGNQRKLVACPLEKQGNEWLLNSDLLEQQLAAPDCTLLLLCSPHNPTGKVWSKAELTLIAELCQRHNVRVISDEIHMDMIWGDHRHTPWNEVATGHWALLTSGSKSFNIPALTGAYGLISDPAQRDAYLHQLKASDGLSSPAVLAVLAHVTAYRQGDVWLDALRSYLESNLHYVADTLNAAFPELNWQPPQSTYLAWIDLRPLKLDDKALQRELIDNQKVAIMPGYTYGAEGEGFLRLNVGCPRSKVEMGVEKLIAGIRALKA</sequence>
<dbReference type="GO" id="GO:0030170">
    <property type="term" value="F:pyridoxal phosphate binding"/>
    <property type="evidence" value="ECO:0007669"/>
    <property type="project" value="InterPro"/>
</dbReference>
<dbReference type="Gene3D" id="3.40.640.10">
    <property type="entry name" value="Type I PLP-dependent aspartate aminotransferase-like (Major domain)"/>
    <property type="match status" value="1"/>
</dbReference>
<dbReference type="RefSeq" id="WP_034790330.1">
    <property type="nucleotide sequence ID" value="NZ_JMPJ01000045.1"/>
</dbReference>
<dbReference type="InterPro" id="IPR051798">
    <property type="entry name" value="Class-II_PLP-Dep_Aminotrans"/>
</dbReference>
<dbReference type="InterPro" id="IPR015421">
    <property type="entry name" value="PyrdxlP-dep_Trfase_major"/>
</dbReference>
<dbReference type="InterPro" id="IPR027619">
    <property type="entry name" value="C-S_lyase_PatB-like"/>
</dbReference>
<dbReference type="Proteomes" id="UP000028640">
    <property type="component" value="Unassembled WGS sequence"/>
</dbReference>
<dbReference type="InterPro" id="IPR004839">
    <property type="entry name" value="Aminotransferase_I/II_large"/>
</dbReference>
<keyword evidence="8" id="KW-1185">Reference proteome</keyword>
<gene>
    <name evidence="7" type="ORF">GEAM_1606</name>
</gene>
<dbReference type="EC" id="4.4.1.13" evidence="2"/>
<evidence type="ECO:0000313" key="7">
    <source>
        <dbReference type="EMBL" id="KFC81980.1"/>
    </source>
</evidence>
<dbReference type="eggNOG" id="COG1168">
    <property type="taxonomic scope" value="Bacteria"/>
</dbReference>
<dbReference type="InterPro" id="IPR015424">
    <property type="entry name" value="PyrdxlP-dep_Trfase"/>
</dbReference>
<comment type="caution">
    <text evidence="7">The sequence shown here is derived from an EMBL/GenBank/DDBJ whole genome shotgun (WGS) entry which is preliminary data.</text>
</comment>
<dbReference type="NCBIfam" id="TIGR04350">
    <property type="entry name" value="C_S_lyase_PatB"/>
    <property type="match status" value="1"/>
</dbReference>
<keyword evidence="4 7" id="KW-0456">Lyase</keyword>
<organism evidence="7 8">
    <name type="scientific">Ewingella americana (strain ATCC 33852 / DSM 4580 / CCUG 14506 / JCM 5911 / LMG 7869 / NCTC 12157 / CDC 1468-78)</name>
    <dbReference type="NCBI Taxonomy" id="910964"/>
    <lineage>
        <taxon>Bacteria</taxon>
        <taxon>Pseudomonadati</taxon>
        <taxon>Pseudomonadota</taxon>
        <taxon>Gammaproteobacteria</taxon>
        <taxon>Enterobacterales</taxon>
        <taxon>Yersiniaceae</taxon>
        <taxon>Ewingella</taxon>
    </lineage>
</organism>
<evidence type="ECO:0000256" key="3">
    <source>
        <dbReference type="ARBA" id="ARBA00022898"/>
    </source>
</evidence>
<dbReference type="GO" id="GO:0047804">
    <property type="term" value="F:cysteine-S-conjugate beta-lyase activity"/>
    <property type="evidence" value="ECO:0007669"/>
    <property type="project" value="UniProtKB-EC"/>
</dbReference>
<dbReference type="CDD" id="cd00609">
    <property type="entry name" value="AAT_like"/>
    <property type="match status" value="1"/>
</dbReference>
<dbReference type="GeneID" id="78379953"/>